<reference evidence="2" key="1">
    <citation type="submission" date="2016-12" db="EMBL/GenBank/DDBJ databases">
        <authorList>
            <person name="Brunel B."/>
        </authorList>
    </citation>
    <scope>NUCLEOTIDE SEQUENCE [LARGE SCALE GENOMIC DNA]</scope>
</reference>
<evidence type="ECO:0000313" key="1">
    <source>
        <dbReference type="EMBL" id="SJM31794.1"/>
    </source>
</evidence>
<evidence type="ECO:0000313" key="2">
    <source>
        <dbReference type="Proteomes" id="UP000245698"/>
    </source>
</evidence>
<name>A0A2P9AKY5_9HYPH</name>
<dbReference type="Proteomes" id="UP000245698">
    <property type="component" value="Unassembled WGS sequence"/>
</dbReference>
<sequence length="109" mass="12359">MPFRLKLEAIHMSQLPNEEIEGRLNAQRETLALVVALLAGRDATSERIWAELEARFQFQNNQEDPGAVPSSAFAIESAMMREFKLIFEEARARKAEWNDTDKPPTRGAS</sequence>
<proteinExistence type="predicted"/>
<dbReference type="EMBL" id="FUIG01000028">
    <property type="protein sequence ID" value="SJM31794.1"/>
    <property type="molecule type" value="Genomic_DNA"/>
</dbReference>
<dbReference type="AlphaFoldDB" id="A0A2P9AKY5"/>
<accession>A0A2P9AKY5</accession>
<gene>
    <name evidence="1" type="ORF">BQ8482_210026</name>
</gene>
<organism evidence="1 2">
    <name type="scientific">Mesorhizobium delmotii</name>
    <dbReference type="NCBI Taxonomy" id="1631247"/>
    <lineage>
        <taxon>Bacteria</taxon>
        <taxon>Pseudomonadati</taxon>
        <taxon>Pseudomonadota</taxon>
        <taxon>Alphaproteobacteria</taxon>
        <taxon>Hyphomicrobiales</taxon>
        <taxon>Phyllobacteriaceae</taxon>
        <taxon>Mesorhizobium</taxon>
    </lineage>
</organism>
<protein>
    <submittedName>
        <fullName evidence="1">Uncharacterized protein</fullName>
    </submittedName>
</protein>
<keyword evidence="2" id="KW-1185">Reference proteome</keyword>